<dbReference type="RefSeq" id="WP_123578712.1">
    <property type="nucleotide sequence ID" value="NZ_MOBC01000005.1"/>
</dbReference>
<dbReference type="AlphaFoldDB" id="A0A423GDC5"/>
<name>A0A423GDC5_9PSED</name>
<organism evidence="1 2">
    <name type="scientific">Pseudomonas brassicacearum</name>
    <dbReference type="NCBI Taxonomy" id="930166"/>
    <lineage>
        <taxon>Bacteria</taxon>
        <taxon>Pseudomonadati</taxon>
        <taxon>Pseudomonadota</taxon>
        <taxon>Gammaproteobacteria</taxon>
        <taxon>Pseudomonadales</taxon>
        <taxon>Pseudomonadaceae</taxon>
        <taxon>Pseudomonas</taxon>
    </lineage>
</organism>
<protein>
    <submittedName>
        <fullName evidence="1">Uncharacterized protein</fullName>
    </submittedName>
</protein>
<dbReference type="Proteomes" id="UP000284049">
    <property type="component" value="Unassembled WGS sequence"/>
</dbReference>
<dbReference type="EMBL" id="MOBC01000005">
    <property type="protein sequence ID" value="ROM84858.1"/>
    <property type="molecule type" value="Genomic_DNA"/>
</dbReference>
<evidence type="ECO:0000313" key="1">
    <source>
        <dbReference type="EMBL" id="ROM84858.1"/>
    </source>
</evidence>
<comment type="caution">
    <text evidence="1">The sequence shown here is derived from an EMBL/GenBank/DDBJ whole genome shotgun (WGS) entry which is preliminary data.</text>
</comment>
<accession>A0A423GDC5</accession>
<evidence type="ECO:0000313" key="2">
    <source>
        <dbReference type="Proteomes" id="UP000284049"/>
    </source>
</evidence>
<gene>
    <name evidence="1" type="ORF">BK652_09760</name>
</gene>
<proteinExistence type="predicted"/>
<sequence>MQTLRNFEISYTKDGERKTFAVQDDHFYENDEWRLVAQRFNIVGTDQHWGDKTPQTHKTRCLAAGYSDVTYVETP</sequence>
<reference evidence="1 2" key="1">
    <citation type="submission" date="2016-10" db="EMBL/GenBank/DDBJ databases">
        <title>Comparative genome analysis of multiple Pseudomonas spp. focuses on biocontrol and plant growth promoting traits.</title>
        <authorList>
            <person name="Tao X.-Y."/>
            <person name="Taylor C.G."/>
        </authorList>
    </citation>
    <scope>NUCLEOTIDE SEQUENCE [LARGE SCALE GENOMIC DNA]</scope>
    <source>
        <strain evidence="1 2">Wood3</strain>
    </source>
</reference>